<dbReference type="PROSITE" id="PS50835">
    <property type="entry name" value="IG_LIKE"/>
    <property type="match status" value="6"/>
</dbReference>
<keyword evidence="1" id="KW-0393">Immunoglobulin domain</keyword>
<dbReference type="CDD" id="cd00096">
    <property type="entry name" value="Ig"/>
    <property type="match status" value="1"/>
</dbReference>
<dbReference type="PROSITE" id="PS00290">
    <property type="entry name" value="IG_MHC"/>
    <property type="match status" value="3"/>
</dbReference>
<dbReference type="Proteomes" id="UP000319801">
    <property type="component" value="Unassembled WGS sequence"/>
</dbReference>
<dbReference type="InterPro" id="IPR003006">
    <property type="entry name" value="Ig/MHC_CS"/>
</dbReference>
<dbReference type="InterPro" id="IPR036179">
    <property type="entry name" value="Ig-like_dom_sf"/>
</dbReference>
<protein>
    <submittedName>
        <fullName evidence="4">Ig mu chain C region membrane-bound form</fullName>
    </submittedName>
</protein>
<dbReference type="InterPro" id="IPR050380">
    <property type="entry name" value="Immune_Resp_Modulators"/>
</dbReference>
<keyword evidence="2" id="KW-0472">Membrane</keyword>
<dbReference type="Pfam" id="PF07654">
    <property type="entry name" value="C1-set"/>
    <property type="match status" value="5"/>
</dbReference>
<keyword evidence="2" id="KW-1133">Transmembrane helix</keyword>
<keyword evidence="2" id="KW-0812">Transmembrane</keyword>
<comment type="caution">
    <text evidence="4">The sequence shown here is derived from an EMBL/GenBank/DDBJ whole genome shotgun (WGS) entry which is preliminary data.</text>
</comment>
<dbReference type="CDD" id="cd00098">
    <property type="entry name" value="IgC1"/>
    <property type="match status" value="3"/>
</dbReference>
<evidence type="ECO:0000259" key="3">
    <source>
        <dbReference type="PROSITE" id="PS50835"/>
    </source>
</evidence>
<keyword evidence="5" id="KW-1185">Reference proteome</keyword>
<accession>A0A556TVG8</accession>
<dbReference type="AlphaFoldDB" id="A0A556TVG8"/>
<dbReference type="SUPFAM" id="SSF48726">
    <property type="entry name" value="Immunoglobulin"/>
    <property type="match status" value="7"/>
</dbReference>
<dbReference type="SMART" id="SM00407">
    <property type="entry name" value="IGc1"/>
    <property type="match status" value="4"/>
</dbReference>
<feature type="domain" description="Ig-like" evidence="3">
    <location>
        <begin position="410"/>
        <end position="506"/>
    </location>
</feature>
<gene>
    <name evidence="4" type="ORF">Baya_4125</name>
</gene>
<feature type="transmembrane region" description="Helical" evidence="2">
    <location>
        <begin position="751"/>
        <end position="774"/>
    </location>
</feature>
<dbReference type="EMBL" id="VCAZ01000022">
    <property type="protein sequence ID" value="TSK87411.1"/>
    <property type="molecule type" value="Genomic_DNA"/>
</dbReference>
<evidence type="ECO:0000256" key="2">
    <source>
        <dbReference type="SAM" id="Phobius"/>
    </source>
</evidence>
<dbReference type="InterPro" id="IPR003597">
    <property type="entry name" value="Ig_C1-set"/>
</dbReference>
<dbReference type="InterPro" id="IPR013783">
    <property type="entry name" value="Ig-like_fold"/>
</dbReference>
<reference evidence="4 5" key="1">
    <citation type="journal article" date="2019" name="Genome Biol. Evol.">
        <title>Whole-Genome Sequencing of the Giant Devil Catfish, Bagarius yarrelli.</title>
        <authorList>
            <person name="Jiang W."/>
            <person name="Lv Y."/>
            <person name="Cheng L."/>
            <person name="Yang K."/>
            <person name="Chao B."/>
            <person name="Wang X."/>
            <person name="Li Y."/>
            <person name="Pan X."/>
            <person name="You X."/>
            <person name="Zhang Y."/>
            <person name="Yang J."/>
            <person name="Li J."/>
            <person name="Zhang X."/>
            <person name="Liu S."/>
            <person name="Sun C."/>
            <person name="Yang J."/>
            <person name="Shi Q."/>
        </authorList>
    </citation>
    <scope>NUCLEOTIDE SEQUENCE [LARGE SCALE GENOMIC DNA]</scope>
    <source>
        <strain evidence="4">JWS20170419001</strain>
        <tissue evidence="4">Muscle</tissue>
    </source>
</reference>
<feature type="domain" description="Ig-like" evidence="3">
    <location>
        <begin position="120"/>
        <end position="208"/>
    </location>
</feature>
<dbReference type="InterPro" id="IPR007110">
    <property type="entry name" value="Ig-like_dom"/>
</dbReference>
<feature type="domain" description="Ig-like" evidence="3">
    <location>
        <begin position="316"/>
        <end position="404"/>
    </location>
</feature>
<name>A0A556TVG8_BAGYA</name>
<evidence type="ECO:0000313" key="5">
    <source>
        <dbReference type="Proteomes" id="UP000319801"/>
    </source>
</evidence>
<feature type="domain" description="Ig-like" evidence="3">
    <location>
        <begin position="532"/>
        <end position="620"/>
    </location>
</feature>
<proteinExistence type="predicted"/>
<dbReference type="PANTHER" id="PTHR23411">
    <property type="entry name" value="TAPASIN"/>
    <property type="match status" value="1"/>
</dbReference>
<feature type="domain" description="Ig-like" evidence="3">
    <location>
        <begin position="624"/>
        <end position="727"/>
    </location>
</feature>
<dbReference type="Gene3D" id="2.60.40.10">
    <property type="entry name" value="Immunoglobulins"/>
    <property type="match status" value="6"/>
</dbReference>
<feature type="domain" description="Ig-like" evidence="3">
    <location>
        <begin position="14"/>
        <end position="106"/>
    </location>
</feature>
<organism evidence="4 5">
    <name type="scientific">Bagarius yarrelli</name>
    <name type="common">Goonch</name>
    <name type="synonym">Bagrus yarrelli</name>
    <dbReference type="NCBI Taxonomy" id="175774"/>
    <lineage>
        <taxon>Eukaryota</taxon>
        <taxon>Metazoa</taxon>
        <taxon>Chordata</taxon>
        <taxon>Craniata</taxon>
        <taxon>Vertebrata</taxon>
        <taxon>Euteleostomi</taxon>
        <taxon>Actinopterygii</taxon>
        <taxon>Neopterygii</taxon>
        <taxon>Teleostei</taxon>
        <taxon>Ostariophysi</taxon>
        <taxon>Siluriformes</taxon>
        <taxon>Sisoridae</taxon>
        <taxon>Sisorinae</taxon>
        <taxon>Bagarius</taxon>
    </lineage>
</organism>
<sequence>MENSNFAKLKARTPQNAIKPNISISSRETDSTVELLCWLDKFYPKEIKVMWYEGETLFNDEKHNFNIFNKGEKAFFARSQISINAKKWNEGTEFICEVEHQSKSVRQSWSKCKDTPTSKPIIRLEKPSLAATLADSEVTVSCVVESVFNAEVSWHNDRKPITGKVNAMRYEMTTVNNLTIPNSTWNNLKTITCEAKHQCFGTETKTLKIIESSPKTPTVEIRRVLADMPQEEESTVFECVARDLPSGELSVTLHANNSQISEAQYVDLPKGLDSLTTRFTVPKKDPAKAQHFTCQILQSPSTWWNSKSTGNLFDAPSVELSVVPSTNEPGSTAQKILCSATGFYPKITWSTKSSNQKSIERAVKADGRVKVSSEIAVLQQEWNKADTIACQVSDQGFSVQKDVNICAVTPVQEVHIYLSASSISAEIVVTCLLVGHKLNDFSITWKVGNINTSPEDIIQPPTDHKNGTQSVCSVLHVPAVKWNVYMTVSCEVKHFCAKTPEKRTISKTRGKWSPKDRPLITYSSSLFRNKEPKMGSTRPSDEDLSGIHNVTLLCLIEGFYPADISVHWELDGKQMSASRFTNSPVGNLSDSGDYSMHSALILPVLNREYGTFACVVIHDSLKNPKSTTINNMFASVNEHAPSVKLLQGQDELVCLAYGYSPSAINITWLLNNVATQRNSSSSSSARGPDGKFTIQSHLKMQALDWVPGDTYTCLVQHITGSVTQTVSKTETIYFDENKSVDTVLDQAEENWNMACAFIVLFIISLLYGCSVTLIKVKTV</sequence>
<dbReference type="OrthoDB" id="9945861at2759"/>
<evidence type="ECO:0000256" key="1">
    <source>
        <dbReference type="ARBA" id="ARBA00023319"/>
    </source>
</evidence>
<evidence type="ECO:0000313" key="4">
    <source>
        <dbReference type="EMBL" id="TSK87411.1"/>
    </source>
</evidence>